<dbReference type="InterPro" id="IPR003343">
    <property type="entry name" value="Big_2"/>
</dbReference>
<comment type="caution">
    <text evidence="3">The sequence shown here is derived from an EMBL/GenBank/DDBJ whole genome shotgun (WGS) entry which is preliminary data.</text>
</comment>
<accession>A0ABN8G775</accession>
<feature type="chain" id="PRO_5046767802" description="BIG2 domain-containing protein" evidence="1">
    <location>
        <begin position="25"/>
        <end position="970"/>
    </location>
</feature>
<reference evidence="3" key="1">
    <citation type="submission" date="2022-01" db="EMBL/GenBank/DDBJ databases">
        <authorList>
            <person name="Criscuolo A."/>
        </authorList>
    </citation>
    <scope>NUCLEOTIDE SEQUENCE</scope>
    <source>
        <strain evidence="3">CIP111891</strain>
    </source>
</reference>
<proteinExistence type="predicted"/>
<dbReference type="InterPro" id="IPR012334">
    <property type="entry name" value="Pectin_lyas_fold"/>
</dbReference>
<feature type="signal peptide" evidence="1">
    <location>
        <begin position="1"/>
        <end position="24"/>
    </location>
</feature>
<keyword evidence="4" id="KW-1185">Reference proteome</keyword>
<feature type="domain" description="BIG2" evidence="2">
    <location>
        <begin position="215"/>
        <end position="295"/>
    </location>
</feature>
<dbReference type="SMART" id="SM00635">
    <property type="entry name" value="BID_2"/>
    <property type="match status" value="1"/>
</dbReference>
<keyword evidence="1" id="KW-0732">Signal</keyword>
<protein>
    <recommendedName>
        <fullName evidence="2">BIG2 domain-containing protein</fullName>
    </recommendedName>
</protein>
<evidence type="ECO:0000256" key="1">
    <source>
        <dbReference type="SAM" id="SignalP"/>
    </source>
</evidence>
<evidence type="ECO:0000313" key="3">
    <source>
        <dbReference type="EMBL" id="CAH1201882.1"/>
    </source>
</evidence>
<dbReference type="Proteomes" id="UP000838821">
    <property type="component" value="Unassembled WGS sequence"/>
</dbReference>
<evidence type="ECO:0000313" key="4">
    <source>
        <dbReference type="Proteomes" id="UP000838821"/>
    </source>
</evidence>
<dbReference type="Pfam" id="PF02368">
    <property type="entry name" value="Big_2"/>
    <property type="match status" value="1"/>
</dbReference>
<dbReference type="InterPro" id="IPR011050">
    <property type="entry name" value="Pectin_lyase_fold/virulence"/>
</dbReference>
<gene>
    <name evidence="3" type="ORF">PAECIP111891_01843</name>
</gene>
<sequence>MRRLSCLWMCMMLSLSMVPTGIQAMESEPLQSLTGTEGLQIVRPVSAGAAAGSQFFPLDRAFDGQPDLDENSGLPIGGVGTADAPAYNGGRVGYLDFGADWSKVRITSTWTKYRASSSGDQSPYAELWWDNDINTVIDSVYKENRLNFNSAKGLSTGSTTPWFMDSDVSDNPVSPKARYLLLRGPATMTNRASEYAMIGWIDANGNGVQEAPFRAVTGITVSGTGGATSMLTNAVLQMSAVVQPFTATDKSYVWSVQNGTGSATIDANGLLTAGSEGTVTVKATALDGSGVTGIKEIVISKYSQLILPDQGNTNIYYKDLQASFKNVNWQTLERLYIPSGDYQYIKLGNLPKRSADNPLIITNYGGKVAVSGTHAYTLSIEGGANWILTGEYNEELKTGDVHYQGHKDGNYADSAGKYGIEVGRNTSNGIGVGNGATNFELSYMEVAHAGFAGLLIKTDGVPTATMDGVKIHDMYIHDAESEGMYIGNTSSDLSKQHIFTNLEIYNNRVLRSGTEGIQLSNMGDGIKVHNNVVVMSSLDWKDPFQLWQDGVFQYSQRIGSAEISDNVFIGGASNLFTLRLSAAPGELLDPTDEVVFRNNYFSYGRDILAYVHNTPSNYASKFRFENNIVQQFNYQYDELPSEQVNANKLLYVQDNTHNSMIFRNNTLDGEQVFIDAIGGNNGTTSNISATDNSTLADAAPILFRDVTFPVDFDWSKVERWDDYSDLYKEPIYFNYGDYVYYFPTGELYESIEPGTHTGKNPTTNPSTWRLLTRMKEDFRLDPASPYQGIGLLEGGTETQDSTPPVIESLEQLSFLQTESVAVDIKANDNGGSGLHSLKVIFNGEPVGTTIALNAYELGVGTYPIVVTALDRAGNQTVVELELVIRMDANHLEELLEYGSVNEWISNDGIRNSLMSHVKNIQRDQGNAKKFENSIQSMTNAVSSQKGKHINAAFADVILADLAFLQNTIGN</sequence>
<organism evidence="3 4">
    <name type="scientific">Paenibacillus allorhizoplanae</name>
    <dbReference type="NCBI Taxonomy" id="2905648"/>
    <lineage>
        <taxon>Bacteria</taxon>
        <taxon>Bacillati</taxon>
        <taxon>Bacillota</taxon>
        <taxon>Bacilli</taxon>
        <taxon>Bacillales</taxon>
        <taxon>Paenibacillaceae</taxon>
        <taxon>Paenibacillus</taxon>
    </lineage>
</organism>
<dbReference type="SUPFAM" id="SSF49373">
    <property type="entry name" value="Invasin/intimin cell-adhesion fragments"/>
    <property type="match status" value="1"/>
</dbReference>
<dbReference type="Gene3D" id="2.160.20.10">
    <property type="entry name" value="Single-stranded right-handed beta-helix, Pectin lyase-like"/>
    <property type="match status" value="1"/>
</dbReference>
<dbReference type="Gene3D" id="2.60.40.1080">
    <property type="match status" value="1"/>
</dbReference>
<name>A0ABN8G775_9BACL</name>
<dbReference type="EMBL" id="CAKMMW010000004">
    <property type="protein sequence ID" value="CAH1201882.1"/>
    <property type="molecule type" value="Genomic_DNA"/>
</dbReference>
<dbReference type="InterPro" id="IPR008964">
    <property type="entry name" value="Invasin/intimin_cell_adhesion"/>
</dbReference>
<evidence type="ECO:0000259" key="2">
    <source>
        <dbReference type="SMART" id="SM00635"/>
    </source>
</evidence>
<dbReference type="SUPFAM" id="SSF51126">
    <property type="entry name" value="Pectin lyase-like"/>
    <property type="match status" value="1"/>
</dbReference>